<organism evidence="1 2">
    <name type="scientific">Candidatus Competibacter phosphatis</name>
    <dbReference type="NCBI Taxonomy" id="221280"/>
    <lineage>
        <taxon>Bacteria</taxon>
        <taxon>Pseudomonadati</taxon>
        <taxon>Pseudomonadota</taxon>
        <taxon>Gammaproteobacteria</taxon>
        <taxon>Candidatus Competibacteraceae</taxon>
        <taxon>Candidatus Competibacter</taxon>
    </lineage>
</organism>
<comment type="caution">
    <text evidence="1">The sequence shown here is derived from an EMBL/GenBank/DDBJ whole genome shotgun (WGS) entry which is preliminary data.</text>
</comment>
<proteinExistence type="predicted"/>
<dbReference type="Proteomes" id="UP000760480">
    <property type="component" value="Unassembled WGS sequence"/>
</dbReference>
<accession>A0ABX1TLR0</accession>
<dbReference type="RefSeq" id="WP_169248094.1">
    <property type="nucleotide sequence ID" value="NZ_SPMZ01000016.1"/>
</dbReference>
<name>A0ABX1TLR0_9GAMM</name>
<reference evidence="1 2" key="1">
    <citation type="submission" date="2019-03" db="EMBL/GenBank/DDBJ databases">
        <title>Metabolic reconstructions from genomes of highly enriched 'Candidatus Accumulibacter' and 'Candidatus Competibacter' bioreactor populations.</title>
        <authorList>
            <person name="Annavajhala M.K."/>
            <person name="Welles L."/>
            <person name="Abbas B."/>
            <person name="Sorokin D."/>
            <person name="Park H."/>
            <person name="Van Loosdrecht M."/>
            <person name="Chandran K."/>
        </authorList>
    </citation>
    <scope>NUCLEOTIDE SEQUENCE [LARGE SCALE GENOMIC DNA]</scope>
    <source>
        <strain evidence="1 2">SBR_G</strain>
    </source>
</reference>
<evidence type="ECO:0000313" key="1">
    <source>
        <dbReference type="EMBL" id="NMQ18840.1"/>
    </source>
</evidence>
<evidence type="ECO:0000313" key="2">
    <source>
        <dbReference type="Proteomes" id="UP000760480"/>
    </source>
</evidence>
<keyword evidence="2" id="KW-1185">Reference proteome</keyword>
<dbReference type="EMBL" id="SPMZ01000016">
    <property type="protein sequence ID" value="NMQ18840.1"/>
    <property type="molecule type" value="Genomic_DNA"/>
</dbReference>
<gene>
    <name evidence="1" type="ORF">E4P82_06220</name>
</gene>
<sequence>MTAAYIPHRFLSSPSWWRTLPALLGGLMLAGVGLTPVSTQAANTSACMGIRPALYAGSAPTFVRPGQEVVVHGIGLRNYRDPVVVVRDGRGLKQDLRIAARVESDSTLVFTYPADLAPNVPVALQAHVEDNTIKSSPAVCAALREERGRQILDRLYSVATDAGCHDDPVVCPAADDRLRSVTGITLNLVPSAMSAGRVASLEIDSPPGMSSPFCNGQPMVSDVAAFFDTGPDGATSGFSKVAMHQSSSAGWGQPLANEPGDGTASPTGAKLVVVARFQSCAQDAPQFVAAHFMVYGSAEGSMIEPVKLMAGDGSEVTGSASAPRQGVVLSGEIQNQKIRLASADSVEGSVAGLVTQGADSTTRGALLRFNFRVPVESR</sequence>
<evidence type="ECO:0008006" key="3">
    <source>
        <dbReference type="Google" id="ProtNLM"/>
    </source>
</evidence>
<protein>
    <recommendedName>
        <fullName evidence="3">IPT/TIG domain-containing protein</fullName>
    </recommendedName>
</protein>